<accession>A0A7S3Z8Q9</accession>
<evidence type="ECO:0000259" key="4">
    <source>
        <dbReference type="Pfam" id="PF17177"/>
    </source>
</evidence>
<dbReference type="Pfam" id="PF13041">
    <property type="entry name" value="PPR_2"/>
    <property type="match status" value="1"/>
</dbReference>
<dbReference type="InterPro" id="IPR002885">
    <property type="entry name" value="PPR_rpt"/>
</dbReference>
<dbReference type="PROSITE" id="PS51375">
    <property type="entry name" value="PPR"/>
    <property type="match status" value="5"/>
</dbReference>
<dbReference type="InterPro" id="IPR033443">
    <property type="entry name" value="PROP1-like_PPR_dom"/>
</dbReference>
<dbReference type="Pfam" id="PF01535">
    <property type="entry name" value="PPR"/>
    <property type="match status" value="2"/>
</dbReference>
<feature type="region of interest" description="Disordered" evidence="3">
    <location>
        <begin position="1"/>
        <end position="26"/>
    </location>
</feature>
<protein>
    <recommendedName>
        <fullName evidence="4">PROP1-like PPR domain-containing protein</fullName>
    </recommendedName>
</protein>
<dbReference type="Gene3D" id="1.25.40.10">
    <property type="entry name" value="Tetratricopeptide repeat domain"/>
    <property type="match status" value="4"/>
</dbReference>
<feature type="repeat" description="PPR" evidence="2">
    <location>
        <begin position="423"/>
        <end position="457"/>
    </location>
</feature>
<gene>
    <name evidence="5" type="ORF">LGLO00237_LOCUS27350</name>
</gene>
<sequence>MATAPSPFALRRHVPSPPSAKPHGRWYSSAKSALGKEELLSQFQTVKAKEVRERIMGVLLGHDLNEAEFMLLMYTTQLNEEHDLTIALFKQAQSRVKMTRPMLHVAIGAFGKEGMFETCLDLFEEFEDHCPRDRDTYAATIIALSKSPDPQLTQRAFEIFDDIEAVAGYIPDLTCYHGVLQTCKETGQWQKALKLLGDMEDHGLKPDATAVVLAIGSCGKGEKEKGKADAAEMLFKSMSSNGLVRDEASYEAFILALEVGGKHTQAIDVFNDIQKRGLMWTVPIYNSIMRILGQMGLFEAGQELFDKMPITGLQPDAGSYAAFMKCCCRGGELEKAEEKLEDAQDAGISPTAEMYEGLIIASAANAQKEKAIEYLTRIQIELKAQPTMHAYAKCMEVCGHCRDWHSAAELFKECITDPEMEPGLDLFNKVIYAVGMGGQLELAESLVEEMRKRKITPDVETYNYLIVAAGEAKEAKRAVELFDEIVDMGMARNDVTYARMIQACEGSDVGDDMFKVYKRMFHTGFDDRKFEVIVAEQTAFEKEEAEKQSAS</sequence>
<dbReference type="EMBL" id="HBIV01038497">
    <property type="protein sequence ID" value="CAE0675573.1"/>
    <property type="molecule type" value="Transcribed_RNA"/>
</dbReference>
<proteinExistence type="predicted"/>
<organism evidence="5">
    <name type="scientific">Lotharella globosa</name>
    <dbReference type="NCBI Taxonomy" id="91324"/>
    <lineage>
        <taxon>Eukaryota</taxon>
        <taxon>Sar</taxon>
        <taxon>Rhizaria</taxon>
        <taxon>Cercozoa</taxon>
        <taxon>Chlorarachniophyceae</taxon>
        <taxon>Lotharella</taxon>
    </lineage>
</organism>
<dbReference type="AlphaFoldDB" id="A0A7S3Z8Q9"/>
<evidence type="ECO:0000313" key="5">
    <source>
        <dbReference type="EMBL" id="CAE0675573.1"/>
    </source>
</evidence>
<dbReference type="PANTHER" id="PTHR47447:SF17">
    <property type="entry name" value="OS12G0638900 PROTEIN"/>
    <property type="match status" value="1"/>
</dbReference>
<feature type="repeat" description="PPR" evidence="2">
    <location>
        <begin position="316"/>
        <end position="350"/>
    </location>
</feature>
<dbReference type="Pfam" id="PF17177">
    <property type="entry name" value="PPR_long"/>
    <property type="match status" value="1"/>
</dbReference>
<dbReference type="PANTHER" id="PTHR47447">
    <property type="entry name" value="OS03G0856100 PROTEIN"/>
    <property type="match status" value="1"/>
</dbReference>
<evidence type="ECO:0000256" key="3">
    <source>
        <dbReference type="SAM" id="MobiDB-lite"/>
    </source>
</evidence>
<dbReference type="NCBIfam" id="TIGR00756">
    <property type="entry name" value="PPR"/>
    <property type="match status" value="4"/>
</dbReference>
<dbReference type="InterPro" id="IPR011990">
    <property type="entry name" value="TPR-like_helical_dom_sf"/>
</dbReference>
<feature type="domain" description="PROP1-like PPR" evidence="4">
    <location>
        <begin position="233"/>
        <end position="381"/>
    </location>
</feature>
<name>A0A7S3Z8Q9_9EUKA</name>
<feature type="repeat" description="PPR" evidence="2">
    <location>
        <begin position="458"/>
        <end position="492"/>
    </location>
</feature>
<evidence type="ECO:0000256" key="2">
    <source>
        <dbReference type="PROSITE-ProRule" id="PRU00708"/>
    </source>
</evidence>
<evidence type="ECO:0000256" key="1">
    <source>
        <dbReference type="ARBA" id="ARBA00022737"/>
    </source>
</evidence>
<reference evidence="5" key="1">
    <citation type="submission" date="2021-01" db="EMBL/GenBank/DDBJ databases">
        <authorList>
            <person name="Corre E."/>
            <person name="Pelletier E."/>
            <person name="Niang G."/>
            <person name="Scheremetjew M."/>
            <person name="Finn R."/>
            <person name="Kale V."/>
            <person name="Holt S."/>
            <person name="Cochrane G."/>
            <person name="Meng A."/>
            <person name="Brown T."/>
            <person name="Cohen L."/>
        </authorList>
    </citation>
    <scope>NUCLEOTIDE SEQUENCE</scope>
    <source>
        <strain evidence="5">CCCM811</strain>
    </source>
</reference>
<keyword evidence="1" id="KW-0677">Repeat</keyword>
<feature type="repeat" description="PPR" evidence="2">
    <location>
        <begin position="172"/>
        <end position="206"/>
    </location>
</feature>
<feature type="repeat" description="PPR" evidence="2">
    <location>
        <begin position="281"/>
        <end position="315"/>
    </location>
</feature>